<dbReference type="AlphaFoldDB" id="A0AA35D9C8"/>
<comment type="caution">
    <text evidence="1">The sequence shown here is derived from an EMBL/GenBank/DDBJ whole genome shotgun (WGS) entry which is preliminary data.</text>
</comment>
<dbReference type="RefSeq" id="WP_234686961.1">
    <property type="nucleotide sequence ID" value="NZ_CAHPSC010000045.1"/>
</dbReference>
<reference evidence="1" key="1">
    <citation type="submission" date="2020-05" db="EMBL/GenBank/DDBJ databases">
        <authorList>
            <person name="Delgado-Blas J."/>
        </authorList>
    </citation>
    <scope>NUCLEOTIDE SEQUENCE</scope>
    <source>
        <strain evidence="1">BB1454</strain>
    </source>
</reference>
<gene>
    <name evidence="1" type="ORF">GHA_02787</name>
</gene>
<evidence type="ECO:0008006" key="3">
    <source>
        <dbReference type="Google" id="ProtNLM"/>
    </source>
</evidence>
<organism evidence="1 2">
    <name type="scientific">Comamonas aquatica</name>
    <dbReference type="NCBI Taxonomy" id="225991"/>
    <lineage>
        <taxon>Bacteria</taxon>
        <taxon>Pseudomonadati</taxon>
        <taxon>Pseudomonadota</taxon>
        <taxon>Betaproteobacteria</taxon>
        <taxon>Burkholderiales</taxon>
        <taxon>Comamonadaceae</taxon>
        <taxon>Comamonas</taxon>
    </lineage>
</organism>
<name>A0AA35D9C8_9BURK</name>
<evidence type="ECO:0000313" key="1">
    <source>
        <dbReference type="EMBL" id="CAB5701295.1"/>
    </source>
</evidence>
<sequence length="581" mass="58704">MAFTEQNKADAYLFFVLAFNAAPGAVYGGQIVQAYESGMTTADVVAQYVTKDAFLAQYPATQTDFEFASTLVNNVSSASTSATVKASAVADIQTALAAGWTKAQVITQILGNLANKTVADADWGTTVAQLNNKIAVAKVLTEGDKALSTTDVDTLKAPLENVTEDVSTVATGIAIGSSLSAKIEALTAAQKAEADYAEGLGLEDSSGNPIVAVAAVKADLTTTQGTEAAKFGITVGTDSEAVQKQKIDAKQLEATTAVTVKTSALQAAQADVNAVVGLNAAIVKKDQTAEAKTAADKAAALAEVEVTNQTNIYNVGKAADKQVSLVSGDYVLDAAGTPVVVIEQASVGAKWTFASGLTDAQKTGLTALLDSLNADLAADKAASDAATAASTAAADPLLASNSTKVSALATAKAELKTATDAQKALATAATDYQEATAALKQLETLGDSITAAEKAFTDAGQAVPADLQLTNAGTGADDIYLVGKSLAAVDATLAAGKDVIYVGKGYELNATADLTKGSNSALEVFFKETSTGTDVYVELKAFGSNVANASAGVAGDIVKITLTGVAADKVALKDGFITVAA</sequence>
<dbReference type="EMBL" id="CAHPSC010000045">
    <property type="protein sequence ID" value="CAB5701295.1"/>
    <property type="molecule type" value="Genomic_DNA"/>
</dbReference>
<protein>
    <recommendedName>
        <fullName evidence="3">DUF4214 domain-containing protein</fullName>
    </recommendedName>
</protein>
<proteinExistence type="predicted"/>
<evidence type="ECO:0000313" key="2">
    <source>
        <dbReference type="Proteomes" id="UP000834458"/>
    </source>
</evidence>
<accession>A0AA35D9C8</accession>
<dbReference type="Proteomes" id="UP000834458">
    <property type="component" value="Unassembled WGS sequence"/>
</dbReference>